<keyword evidence="3" id="KW-1185">Reference proteome</keyword>
<evidence type="ECO:0000313" key="2">
    <source>
        <dbReference type="EMBL" id="GIJ62747.1"/>
    </source>
</evidence>
<sequence length="377" mass="42598">MSGVGEPEQALARRLRSLRERHWPDLRITQPQLAEAFGTDRPLSLSLISSWENRERPVKPPVTRLRQYAGFFATRRSVSGQRPRLLAESELTQAEKAEREKLYEELLRLRDSEDPAEAESAPAHRQPLASAGDMIGGGPYYFPDRRPVTIVCARLPGKMLERMPYTDNKDPDYVRSYTYADIDALIEMFGHVRAVNPTIPVNIRTADDLDADDYTTHLVLLGGVDWNPFTEEIVRLVQLPLLPGSRTAEDRHGYFEVVQNGATGERFTPVLVEENGVPVLREDLAHVFRSVNPYNTRRTLTLCSGMFGRGTFGAVRALTDVRFRDRNERFIHNRFGGFERFSVLARVRVTTNGDAVTPDWTIPTTVLHEWPPSGGGS</sequence>
<evidence type="ECO:0000313" key="3">
    <source>
        <dbReference type="Proteomes" id="UP000612585"/>
    </source>
</evidence>
<protein>
    <recommendedName>
        <fullName evidence="4">Helix-turn-helix domain-containing protein</fullName>
    </recommendedName>
</protein>
<reference evidence="2" key="1">
    <citation type="submission" date="2021-01" db="EMBL/GenBank/DDBJ databases">
        <title>Whole genome shotgun sequence of Virgisporangium aurantiacum NBRC 16421.</title>
        <authorList>
            <person name="Komaki H."/>
            <person name="Tamura T."/>
        </authorList>
    </citation>
    <scope>NUCLEOTIDE SEQUENCE</scope>
    <source>
        <strain evidence="2">NBRC 16421</strain>
    </source>
</reference>
<organism evidence="2 3">
    <name type="scientific">Virgisporangium aurantiacum</name>
    <dbReference type="NCBI Taxonomy" id="175570"/>
    <lineage>
        <taxon>Bacteria</taxon>
        <taxon>Bacillati</taxon>
        <taxon>Actinomycetota</taxon>
        <taxon>Actinomycetes</taxon>
        <taxon>Micromonosporales</taxon>
        <taxon>Micromonosporaceae</taxon>
        <taxon>Virgisporangium</taxon>
    </lineage>
</organism>
<name>A0A8J3ZES2_9ACTN</name>
<proteinExistence type="predicted"/>
<dbReference type="InterPro" id="IPR010982">
    <property type="entry name" value="Lambda_DNA-bd_dom_sf"/>
</dbReference>
<comment type="caution">
    <text evidence="2">The sequence shown here is derived from an EMBL/GenBank/DDBJ whole genome shotgun (WGS) entry which is preliminary data.</text>
</comment>
<dbReference type="GO" id="GO:0003677">
    <property type="term" value="F:DNA binding"/>
    <property type="evidence" value="ECO:0007669"/>
    <property type="project" value="InterPro"/>
</dbReference>
<dbReference type="AlphaFoldDB" id="A0A8J3ZES2"/>
<feature type="region of interest" description="Disordered" evidence="1">
    <location>
        <begin position="111"/>
        <end position="131"/>
    </location>
</feature>
<dbReference type="Proteomes" id="UP000612585">
    <property type="component" value="Unassembled WGS sequence"/>
</dbReference>
<evidence type="ECO:0000256" key="1">
    <source>
        <dbReference type="SAM" id="MobiDB-lite"/>
    </source>
</evidence>
<accession>A0A8J3ZES2</accession>
<dbReference type="EMBL" id="BOPG01000082">
    <property type="protein sequence ID" value="GIJ62747.1"/>
    <property type="molecule type" value="Genomic_DNA"/>
</dbReference>
<evidence type="ECO:0008006" key="4">
    <source>
        <dbReference type="Google" id="ProtNLM"/>
    </source>
</evidence>
<gene>
    <name evidence="2" type="ORF">Vau01_102630</name>
</gene>
<dbReference type="Gene3D" id="1.10.260.40">
    <property type="entry name" value="lambda repressor-like DNA-binding domains"/>
    <property type="match status" value="1"/>
</dbReference>